<keyword evidence="5" id="KW-0808">Transferase</keyword>
<dbReference type="InterPro" id="IPR049470">
    <property type="entry name" value="TRM61_C"/>
</dbReference>
<evidence type="ECO:0000256" key="5">
    <source>
        <dbReference type="ARBA" id="ARBA00022679"/>
    </source>
</evidence>
<dbReference type="GO" id="GO:0031515">
    <property type="term" value="C:tRNA (m1A) methyltransferase complex"/>
    <property type="evidence" value="ECO:0007669"/>
    <property type="project" value="InterPro"/>
</dbReference>
<dbReference type="Proteomes" id="UP000243876">
    <property type="component" value="Unassembled WGS sequence"/>
</dbReference>
<organism evidence="12 13">
    <name type="scientific">Sporidiobolus salmonicolor</name>
    <name type="common">Yeast-like fungus</name>
    <name type="synonym">Sporobolomyces salmonicolor</name>
    <dbReference type="NCBI Taxonomy" id="5005"/>
    <lineage>
        <taxon>Eukaryota</taxon>
        <taxon>Fungi</taxon>
        <taxon>Dikarya</taxon>
        <taxon>Basidiomycota</taxon>
        <taxon>Pucciniomycotina</taxon>
        <taxon>Microbotryomycetes</taxon>
        <taxon>Sporidiobolales</taxon>
        <taxon>Sporidiobolaceae</taxon>
        <taxon>Sporobolomyces</taxon>
    </lineage>
</organism>
<feature type="domain" description="tRNA (adenine(58)-N(1))-methyltransferase catalytic subunit TRM61 C-terminal" evidence="11">
    <location>
        <begin position="67"/>
        <end position="148"/>
    </location>
</feature>
<feature type="domain" description="tRNA (adenine(58)-N(1))-methyltransferase catalytic subunit TRM61 C-terminal" evidence="11">
    <location>
        <begin position="179"/>
        <end position="263"/>
    </location>
</feature>
<dbReference type="Gene3D" id="3.40.50.150">
    <property type="entry name" value="Vaccinia Virus protein VP39"/>
    <property type="match status" value="1"/>
</dbReference>
<protein>
    <recommendedName>
        <fullName evidence="3">tRNA (adenine(58)-N(1))-methyltransferase catalytic subunit TRM61</fullName>
        <ecNumber evidence="2">2.1.1.220</ecNumber>
    </recommendedName>
    <alternativeName>
        <fullName evidence="9">tRNA(m1A58)-methyltransferase subunit TRM61</fullName>
    </alternativeName>
</protein>
<keyword evidence="6" id="KW-0949">S-adenosyl-L-methionine</keyword>
<dbReference type="GO" id="GO:0030488">
    <property type="term" value="P:tRNA methylation"/>
    <property type="evidence" value="ECO:0007669"/>
    <property type="project" value="InterPro"/>
</dbReference>
<dbReference type="InterPro" id="IPR014816">
    <property type="entry name" value="tRNA_MeTrfase_Gcd14"/>
</dbReference>
<dbReference type="GO" id="GO:0160107">
    <property type="term" value="F:tRNA (adenine(58)-N1)-methyltransferase activity"/>
    <property type="evidence" value="ECO:0007669"/>
    <property type="project" value="UniProtKB-EC"/>
</dbReference>
<feature type="compositionally biased region" description="Low complexity" evidence="10">
    <location>
        <begin position="425"/>
        <end position="437"/>
    </location>
</feature>
<evidence type="ECO:0000313" key="12">
    <source>
        <dbReference type="EMBL" id="CEQ42737.1"/>
    </source>
</evidence>
<dbReference type="InterPro" id="IPR029063">
    <property type="entry name" value="SAM-dependent_MTases_sf"/>
</dbReference>
<reference evidence="13" key="1">
    <citation type="submission" date="2015-02" db="EMBL/GenBank/DDBJ databases">
        <authorList>
            <person name="Gon?alves P."/>
        </authorList>
    </citation>
    <scope>NUCLEOTIDE SEQUENCE [LARGE SCALE GENOMIC DNA]</scope>
</reference>
<accession>A0A0D6ERL1</accession>
<evidence type="ECO:0000256" key="2">
    <source>
        <dbReference type="ARBA" id="ARBA00012796"/>
    </source>
</evidence>
<evidence type="ECO:0000256" key="10">
    <source>
        <dbReference type="SAM" id="MobiDB-lite"/>
    </source>
</evidence>
<proteinExistence type="predicted"/>
<dbReference type="EC" id="2.1.1.220" evidence="2"/>
<dbReference type="PROSITE" id="PS51620">
    <property type="entry name" value="SAM_TRM61"/>
    <property type="match status" value="1"/>
</dbReference>
<evidence type="ECO:0000256" key="1">
    <source>
        <dbReference type="ARBA" id="ARBA00004123"/>
    </source>
</evidence>
<feature type="non-terminal residue" evidence="12">
    <location>
        <position position="1"/>
    </location>
</feature>
<feature type="compositionally biased region" description="Basic and acidic residues" evidence="10">
    <location>
        <begin position="361"/>
        <end position="371"/>
    </location>
</feature>
<dbReference type="Pfam" id="PF08704">
    <property type="entry name" value="GCD14"/>
    <property type="match status" value="2"/>
</dbReference>
<dbReference type="EMBL" id="CENE01000034">
    <property type="protein sequence ID" value="CEQ42737.1"/>
    <property type="molecule type" value="Genomic_DNA"/>
</dbReference>
<evidence type="ECO:0000256" key="7">
    <source>
        <dbReference type="ARBA" id="ARBA00022694"/>
    </source>
</evidence>
<feature type="compositionally biased region" description="Acidic residues" evidence="10">
    <location>
        <begin position="385"/>
        <end position="398"/>
    </location>
</feature>
<dbReference type="SUPFAM" id="SSF53335">
    <property type="entry name" value="S-adenosyl-L-methionine-dependent methyltransferases"/>
    <property type="match status" value="1"/>
</dbReference>
<dbReference type="OrthoDB" id="1925287at2759"/>
<dbReference type="PANTHER" id="PTHR12133">
    <property type="entry name" value="TRNA (ADENINE(58)-N(1))-METHYLTRANSFERASE"/>
    <property type="match status" value="1"/>
</dbReference>
<keyword evidence="8" id="KW-0539">Nucleus</keyword>
<evidence type="ECO:0000256" key="9">
    <source>
        <dbReference type="ARBA" id="ARBA00033309"/>
    </source>
</evidence>
<keyword evidence="13" id="KW-1185">Reference proteome</keyword>
<keyword evidence="4" id="KW-0489">Methyltransferase</keyword>
<dbReference type="PANTHER" id="PTHR12133:SF2">
    <property type="entry name" value="TRNA (ADENINE(58)-N(1))-METHYLTRANSFERASE CATALYTIC SUBUNIT TRMT61A"/>
    <property type="match status" value="1"/>
</dbReference>
<evidence type="ECO:0000256" key="3">
    <source>
        <dbReference type="ARBA" id="ARBA00015963"/>
    </source>
</evidence>
<evidence type="ECO:0000259" key="11">
    <source>
        <dbReference type="Pfam" id="PF08704"/>
    </source>
</evidence>
<evidence type="ECO:0000256" key="6">
    <source>
        <dbReference type="ARBA" id="ARBA00022691"/>
    </source>
</evidence>
<dbReference type="AlphaFoldDB" id="A0A0D6ERL1"/>
<feature type="region of interest" description="Disordered" evidence="10">
    <location>
        <begin position="335"/>
        <end position="451"/>
    </location>
</feature>
<evidence type="ECO:0000313" key="13">
    <source>
        <dbReference type="Proteomes" id="UP000243876"/>
    </source>
</evidence>
<gene>
    <name evidence="12" type="primary">SPOSA6832_04589</name>
</gene>
<evidence type="ECO:0000256" key="4">
    <source>
        <dbReference type="ARBA" id="ARBA00022603"/>
    </source>
</evidence>
<dbReference type="Gene3D" id="3.10.330.20">
    <property type="match status" value="1"/>
</dbReference>
<feature type="compositionally biased region" description="Basic and acidic residues" evidence="10">
    <location>
        <begin position="335"/>
        <end position="353"/>
    </location>
</feature>
<comment type="subcellular location">
    <subcellularLocation>
        <location evidence="1">Nucleus</location>
    </subcellularLocation>
</comment>
<keyword evidence="7" id="KW-0819">tRNA processing</keyword>
<name>A0A0D6ERL1_SPOSA</name>
<dbReference type="GO" id="GO:0005634">
    <property type="term" value="C:nucleus"/>
    <property type="evidence" value="ECO:0007669"/>
    <property type="project" value="UniProtKB-SubCell"/>
</dbReference>
<evidence type="ECO:0000256" key="8">
    <source>
        <dbReference type="ARBA" id="ARBA00023242"/>
    </source>
</evidence>
<sequence length="504" mass="55885">MPSLPAPSPAETIQLGDWIIIYSSRQQVASDIVTEGKEIQSRYGYFRHNDMVGTPWGTKFASSNGRGFVYLLKPTPELWTLALPHRTQILYLPDIAFITSYLDIKPGSQVIEAGTGSGSFSHSLVRTVGKTGKVHSFEYHEERFGKARCVASAFCNSSNMRARELTSVHDDSPWHVPAQNRDEFALHKLDDIITIKHQNVYKDGFELEGSVDAVFLDLPAPWEALEHAKKAMRKDRQARICCFSPCIEQVIRTCSALAELGFSGGLLVFPFIFSRGATDLCTCPALLSLAARSFPPHWLTSFPDITMYETLTRTHDPAPLVAPTISSAIDRIKQVEQKKERRREGQIEEARRKREEKKRKRELEEAEKGGEGEGEGEGKKRKLEGDEEEHADDNEVEMLDTSTPVGSGADAEASPSAAPQPPAPSTSATPTSSSAPTRLSKEDREWTLKAGPYTRGHTSFLTFAVLLPLKDKPEEEAVVDGGEGEREEKVVDDREVMKETGVAR</sequence>